<dbReference type="VEuPathDB" id="FungiDB:CJI97_002594"/>
<dbReference type="PANTHER" id="PTHR32057">
    <property type="entry name" value="PROTEIN ADENYLYLTRANSFERASE SELO, MITOCHONDRIAL"/>
    <property type="match status" value="1"/>
</dbReference>
<evidence type="ECO:0000256" key="7">
    <source>
        <dbReference type="ARBA" id="ARBA00022840"/>
    </source>
</evidence>
<dbReference type="EMBL" id="LGST01000062">
    <property type="protein sequence ID" value="KND95997.1"/>
    <property type="molecule type" value="Genomic_DNA"/>
</dbReference>
<evidence type="ECO:0000256" key="6">
    <source>
        <dbReference type="ARBA" id="ARBA00022741"/>
    </source>
</evidence>
<evidence type="ECO:0000256" key="4">
    <source>
        <dbReference type="ARBA" id="ARBA00022695"/>
    </source>
</evidence>
<keyword evidence="7" id="KW-0067">ATP-binding</keyword>
<evidence type="ECO:0000313" key="11">
    <source>
        <dbReference type="Proteomes" id="UP000037122"/>
    </source>
</evidence>
<comment type="caution">
    <text evidence="10">The sequence shown here is derived from an EMBL/GenBank/DDBJ whole genome shotgun (WGS) entry which is preliminary data.</text>
</comment>
<keyword evidence="8" id="KW-0460">Magnesium</keyword>
<comment type="cofactor">
    <cofactor evidence="1">
        <name>Mg(2+)</name>
        <dbReference type="ChEBI" id="CHEBI:18420"/>
    </cofactor>
</comment>
<proteinExistence type="inferred from homology"/>
<dbReference type="PANTHER" id="PTHR32057:SF14">
    <property type="entry name" value="PROTEIN ADENYLYLTRANSFERASE SELO, MITOCHONDRIAL"/>
    <property type="match status" value="1"/>
</dbReference>
<name>A0A0L0NPB7_CANAR</name>
<dbReference type="InterPro" id="IPR003846">
    <property type="entry name" value="SelO"/>
</dbReference>
<keyword evidence="6" id="KW-0547">Nucleotide-binding</keyword>
<dbReference type="VEuPathDB" id="FungiDB:B9J08_001933"/>
<evidence type="ECO:0000256" key="1">
    <source>
        <dbReference type="ARBA" id="ARBA00001946"/>
    </source>
</evidence>
<dbReference type="HAMAP" id="MF_00692">
    <property type="entry name" value="SelO"/>
    <property type="match status" value="1"/>
</dbReference>
<keyword evidence="3" id="KW-0808">Transferase</keyword>
<dbReference type="Proteomes" id="UP000037122">
    <property type="component" value="Unassembled WGS sequence"/>
</dbReference>
<comment type="similarity">
    <text evidence="2">Belongs to the SELO family.</text>
</comment>
<dbReference type="VEuPathDB" id="FungiDB:CJJ09_001549"/>
<reference evidence="11" key="1">
    <citation type="journal article" date="2015" name="BMC Genomics">
        <title>Draft genome of a commonly misdiagnosed multidrug resistant pathogen Candida auris.</title>
        <authorList>
            <person name="Chatterjee S."/>
            <person name="Alampalli S.V."/>
            <person name="Nageshan R.K."/>
            <person name="Chettiar S.T."/>
            <person name="Joshi S."/>
            <person name="Tatu U.S."/>
        </authorList>
    </citation>
    <scope>NUCLEOTIDE SEQUENCE [LARGE SCALE GENOMIC DNA]</scope>
    <source>
        <strain evidence="11">6684</strain>
    </source>
</reference>
<keyword evidence="5" id="KW-0479">Metal-binding</keyword>
<dbReference type="VEuPathDB" id="FungiDB:CJJ07_005064"/>
<dbReference type="Pfam" id="PF02696">
    <property type="entry name" value="SelO"/>
    <property type="match status" value="1"/>
</dbReference>
<evidence type="ECO:0000256" key="8">
    <source>
        <dbReference type="ARBA" id="ARBA00022842"/>
    </source>
</evidence>
<dbReference type="GO" id="GO:0046872">
    <property type="term" value="F:metal ion binding"/>
    <property type="evidence" value="ECO:0007669"/>
    <property type="project" value="UniProtKB-KW"/>
</dbReference>
<sequence>MIAALKFRNNYCRRFMSTFARLPKRSSLPKALDPDNAIKTEDIAAENEKNVIRQPRILHEGAFSWSIPEERKEYKFITASKPALHDLGLPDNEEQDPEFRKIVSGEFYHDLSFRKTDFPFPYAQAYAGWQFGQFAGQLGDGRVHNLFEIPKPKDNKLPSTKFNRKEYEVQLKGSGKTPYSRFADGKAVIRSSIREYIISEHLNQIGIPTTRALSLTYLPQTLAQRYAAERCAIVSRFAESWIRLGTFDLYRWRFDMFGLRKLADYVIEELFTIEEGGKMVEFPFLEQTLEANPAFKNDIQKGLKTLTKYDKMYFEIIVRNAMTTSMWQCYGFLNGVLNTDNTSVIGLSMDFGPFSIMDRYDPEYTPNSEDHQGRYNYANTPTAIWWNLTRLGENLAQLIGAGTELVDNPQFKANQFQKGWEDKVVKRASKVIEIGGEMYMYAFTKKYVETFFNRLGLLHKLIDIQDPEKQNADLLAPMLDVLKKVRCDYNKFFVQLQEARVESADFNIDDFAQSVLLKEVSEHEHYPRDELAQEVKEWVQKYQGYVSKTLEKEGFERYDRSSRYNPLFLPRNWILAEVIERAEESKCEDVALLKKLEKMAFNPFDPSKWGSELKDYEQRWMLQSDVGEDKSMLQCSCAS</sequence>
<dbReference type="AlphaFoldDB" id="A0A0L0NPB7"/>
<dbReference type="GO" id="GO:0005524">
    <property type="term" value="F:ATP binding"/>
    <property type="evidence" value="ECO:0007669"/>
    <property type="project" value="UniProtKB-KW"/>
</dbReference>
<evidence type="ECO:0000256" key="9">
    <source>
        <dbReference type="ARBA" id="ARBA00031547"/>
    </source>
</evidence>
<keyword evidence="4" id="KW-0548">Nucleotidyltransferase</keyword>
<evidence type="ECO:0000256" key="2">
    <source>
        <dbReference type="ARBA" id="ARBA00009747"/>
    </source>
</evidence>
<gene>
    <name evidence="10" type="ORF">QG37_07709</name>
</gene>
<evidence type="ECO:0000256" key="3">
    <source>
        <dbReference type="ARBA" id="ARBA00022679"/>
    </source>
</evidence>
<organism evidence="10 11">
    <name type="scientific">Candidozyma auris</name>
    <name type="common">Yeast</name>
    <name type="synonym">Candida auris</name>
    <dbReference type="NCBI Taxonomy" id="498019"/>
    <lineage>
        <taxon>Eukaryota</taxon>
        <taxon>Fungi</taxon>
        <taxon>Dikarya</taxon>
        <taxon>Ascomycota</taxon>
        <taxon>Saccharomycotina</taxon>
        <taxon>Pichiomycetes</taxon>
        <taxon>Metschnikowiaceae</taxon>
        <taxon>Candidozyma</taxon>
    </lineage>
</organism>
<protein>
    <recommendedName>
        <fullName evidence="9">Selenoprotein O</fullName>
    </recommendedName>
</protein>
<evidence type="ECO:0000313" key="10">
    <source>
        <dbReference type="EMBL" id="KND95997.1"/>
    </source>
</evidence>
<dbReference type="VEuPathDB" id="FungiDB:QG37_07709"/>
<dbReference type="GO" id="GO:0070733">
    <property type="term" value="F:AMPylase activity"/>
    <property type="evidence" value="ECO:0007669"/>
    <property type="project" value="TreeGrafter"/>
</dbReference>
<evidence type="ECO:0000256" key="5">
    <source>
        <dbReference type="ARBA" id="ARBA00022723"/>
    </source>
</evidence>
<dbReference type="VEuPathDB" id="FungiDB:CJI96_0000390"/>
<dbReference type="GO" id="GO:0005739">
    <property type="term" value="C:mitochondrion"/>
    <property type="evidence" value="ECO:0007669"/>
    <property type="project" value="TreeGrafter"/>
</dbReference>
<accession>A0A0L0NPB7</accession>